<evidence type="ECO:0000313" key="3">
    <source>
        <dbReference type="EMBL" id="EKE79939.1"/>
    </source>
</evidence>
<dbReference type="Proteomes" id="UP000014115">
    <property type="component" value="Unassembled WGS sequence"/>
</dbReference>
<protein>
    <recommendedName>
        <fullName evidence="5">Phage holin family protein</fullName>
    </recommendedName>
</protein>
<dbReference type="STRING" id="740709.A10D4_12183"/>
<feature type="transmembrane region" description="Helical" evidence="2">
    <location>
        <begin position="42"/>
        <end position="68"/>
    </location>
</feature>
<sequence length="147" mass="16069">MSDSSEPSLRGLGKGYWQWLGNWLELAQLEGRLVVLAAVKMLALSCAVAVLAVTGWLLLIATIAVAAWQLGLPVVPSLLLAGLLCVVTGWLLWNSVKRNAQRLRFDVTLQEAGLKPREAEQADNAKHADSQTESDGEANKERYRAME</sequence>
<feature type="compositionally biased region" description="Basic and acidic residues" evidence="1">
    <location>
        <begin position="137"/>
        <end position="147"/>
    </location>
</feature>
<reference evidence="3 4" key="1">
    <citation type="journal article" date="2012" name="J. Bacteriol.">
        <title>Genome Sequence of Idiomarina xiamenensis Type Strain 10-D-4.</title>
        <authorList>
            <person name="Lai Q."/>
            <person name="Wang L."/>
            <person name="Wang W."/>
            <person name="Shao Z."/>
        </authorList>
    </citation>
    <scope>NUCLEOTIDE SEQUENCE [LARGE SCALE GENOMIC DNA]</scope>
    <source>
        <strain evidence="3 4">10-D-4</strain>
    </source>
</reference>
<gene>
    <name evidence="3" type="ORF">A10D4_12183</name>
</gene>
<dbReference type="AlphaFoldDB" id="K2KAJ0"/>
<keyword evidence="2" id="KW-0812">Transmembrane</keyword>
<evidence type="ECO:0000256" key="2">
    <source>
        <dbReference type="SAM" id="Phobius"/>
    </source>
</evidence>
<keyword evidence="2" id="KW-0472">Membrane</keyword>
<keyword evidence="4" id="KW-1185">Reference proteome</keyword>
<feature type="region of interest" description="Disordered" evidence="1">
    <location>
        <begin position="116"/>
        <end position="147"/>
    </location>
</feature>
<evidence type="ECO:0000313" key="4">
    <source>
        <dbReference type="Proteomes" id="UP000014115"/>
    </source>
</evidence>
<dbReference type="EMBL" id="AMRG01000019">
    <property type="protein sequence ID" value="EKE79939.1"/>
    <property type="molecule type" value="Genomic_DNA"/>
</dbReference>
<organism evidence="3 4">
    <name type="scientific">Idiomarina xiamenensis 10-D-4</name>
    <dbReference type="NCBI Taxonomy" id="740709"/>
    <lineage>
        <taxon>Bacteria</taxon>
        <taxon>Pseudomonadati</taxon>
        <taxon>Pseudomonadota</taxon>
        <taxon>Gammaproteobacteria</taxon>
        <taxon>Alteromonadales</taxon>
        <taxon>Idiomarinaceae</taxon>
        <taxon>Idiomarina</taxon>
    </lineage>
</organism>
<evidence type="ECO:0000256" key="1">
    <source>
        <dbReference type="SAM" id="MobiDB-lite"/>
    </source>
</evidence>
<dbReference type="eggNOG" id="ENOG502ZFI3">
    <property type="taxonomic scope" value="Bacteria"/>
</dbReference>
<dbReference type="PATRIC" id="fig|740709.3.peg.2461"/>
<comment type="caution">
    <text evidence="3">The sequence shown here is derived from an EMBL/GenBank/DDBJ whole genome shotgun (WGS) entry which is preliminary data.</text>
</comment>
<feature type="compositionally biased region" description="Basic and acidic residues" evidence="1">
    <location>
        <begin position="116"/>
        <end position="130"/>
    </location>
</feature>
<feature type="transmembrane region" description="Helical" evidence="2">
    <location>
        <begin position="74"/>
        <end position="93"/>
    </location>
</feature>
<keyword evidence="2" id="KW-1133">Transmembrane helix</keyword>
<dbReference type="OrthoDB" id="7067580at2"/>
<evidence type="ECO:0008006" key="5">
    <source>
        <dbReference type="Google" id="ProtNLM"/>
    </source>
</evidence>
<dbReference type="RefSeq" id="WP_008489837.1">
    <property type="nucleotide sequence ID" value="NZ_AMRG01000019.1"/>
</dbReference>
<proteinExistence type="predicted"/>
<accession>K2KAJ0</accession>
<name>K2KAJ0_9GAMM</name>